<proteinExistence type="predicted"/>
<dbReference type="PROSITE" id="PS51762">
    <property type="entry name" value="GH16_2"/>
    <property type="match status" value="1"/>
</dbReference>
<dbReference type="EMBL" id="JAZHXJ010000342">
    <property type="protein sequence ID" value="KAL1864180.1"/>
    <property type="molecule type" value="Genomic_DNA"/>
</dbReference>
<evidence type="ECO:0000313" key="3">
    <source>
        <dbReference type="Proteomes" id="UP001586593"/>
    </source>
</evidence>
<protein>
    <recommendedName>
        <fullName evidence="1">GH16 domain-containing protein</fullName>
    </recommendedName>
</protein>
<reference evidence="2 3" key="1">
    <citation type="journal article" date="2024" name="Commun. Biol.">
        <title>Comparative genomic analysis of thermophilic fungi reveals convergent evolutionary adaptations and gene losses.</title>
        <authorList>
            <person name="Steindorff A.S."/>
            <person name="Aguilar-Pontes M.V."/>
            <person name="Robinson A.J."/>
            <person name="Andreopoulos B."/>
            <person name="LaButti K."/>
            <person name="Kuo A."/>
            <person name="Mondo S."/>
            <person name="Riley R."/>
            <person name="Otillar R."/>
            <person name="Haridas S."/>
            <person name="Lipzen A."/>
            <person name="Grimwood J."/>
            <person name="Schmutz J."/>
            <person name="Clum A."/>
            <person name="Reid I.D."/>
            <person name="Moisan M.C."/>
            <person name="Butler G."/>
            <person name="Nguyen T.T.M."/>
            <person name="Dewar K."/>
            <person name="Conant G."/>
            <person name="Drula E."/>
            <person name="Henrissat B."/>
            <person name="Hansel C."/>
            <person name="Singer S."/>
            <person name="Hutchinson M.I."/>
            <person name="de Vries R.P."/>
            <person name="Natvig D.O."/>
            <person name="Powell A.J."/>
            <person name="Tsang A."/>
            <person name="Grigoriev I.V."/>
        </authorList>
    </citation>
    <scope>NUCLEOTIDE SEQUENCE [LARGE SCALE GENOMIC DNA]</scope>
    <source>
        <strain evidence="2 3">ATCC 24622</strain>
    </source>
</reference>
<name>A0ABR3WL44_9PEZI</name>
<organism evidence="2 3">
    <name type="scientific">Phialemonium thermophilum</name>
    <dbReference type="NCBI Taxonomy" id="223376"/>
    <lineage>
        <taxon>Eukaryota</taxon>
        <taxon>Fungi</taxon>
        <taxon>Dikarya</taxon>
        <taxon>Ascomycota</taxon>
        <taxon>Pezizomycotina</taxon>
        <taxon>Sordariomycetes</taxon>
        <taxon>Sordariomycetidae</taxon>
        <taxon>Cephalothecales</taxon>
        <taxon>Cephalothecaceae</taxon>
        <taxon>Phialemonium</taxon>
    </lineage>
</organism>
<accession>A0ABR3WL44</accession>
<dbReference type="Proteomes" id="UP001586593">
    <property type="component" value="Unassembled WGS sequence"/>
</dbReference>
<dbReference type="SUPFAM" id="SSF49899">
    <property type="entry name" value="Concanavalin A-like lectins/glucanases"/>
    <property type="match status" value="1"/>
</dbReference>
<evidence type="ECO:0000259" key="1">
    <source>
        <dbReference type="PROSITE" id="PS51762"/>
    </source>
</evidence>
<dbReference type="InterPro" id="IPR013320">
    <property type="entry name" value="ConA-like_dom_sf"/>
</dbReference>
<feature type="domain" description="GH16" evidence="1">
    <location>
        <begin position="19"/>
        <end position="250"/>
    </location>
</feature>
<comment type="caution">
    <text evidence="2">The sequence shown here is derived from an EMBL/GenBank/DDBJ whole genome shotgun (WGS) entry which is preliminary data.</text>
</comment>
<sequence>MRLHILSCLMGSIAIASHHHPGTVVIPRNSFRHFDAYWNELYPWGDTHNGAARMVPSHIRARHDGVLDLISEPVTGQPDATFNGQPLPIHYLSGTVYAKTNITVEAGGGYDFSAEFIAPTHVGTWPAFWITSAVGWPPEIDIAEWKGTGDISFNTFNTSTVVKALDIPYPNPRRWHSVRAEIRDENGSDVSVRFYLDGTLRSTQYGSSYVGVPMYFIIDYQMEGSSGTPGPDFTTTFSIRSVEVLSFNPSAAT</sequence>
<evidence type="ECO:0000313" key="2">
    <source>
        <dbReference type="EMBL" id="KAL1864180.1"/>
    </source>
</evidence>
<dbReference type="InterPro" id="IPR000757">
    <property type="entry name" value="Beta-glucanase-like"/>
</dbReference>
<gene>
    <name evidence="2" type="ORF">VTK73DRAFT_6091</name>
</gene>
<keyword evidence="3" id="KW-1185">Reference proteome</keyword>
<dbReference type="Gene3D" id="2.60.120.200">
    <property type="match status" value="1"/>
</dbReference>